<dbReference type="CDD" id="cd07814">
    <property type="entry name" value="SRPBCC_CalC_Aha1-like"/>
    <property type="match status" value="1"/>
</dbReference>
<dbReference type="EMBL" id="CABFNB010000104">
    <property type="protein sequence ID" value="VTZ62355.1"/>
    <property type="molecule type" value="Genomic_DNA"/>
</dbReference>
<evidence type="ECO:0000313" key="1">
    <source>
        <dbReference type="EMBL" id="PLT95120.1"/>
    </source>
</evidence>
<dbReference type="EMBL" id="NBUC01000154">
    <property type="protein sequence ID" value="PLT95120.1"/>
    <property type="molecule type" value="Genomic_DNA"/>
</dbReference>
<evidence type="ECO:0000313" key="2">
    <source>
        <dbReference type="EMBL" id="VTZ62355.1"/>
    </source>
</evidence>
<organism evidence="2">
    <name type="scientific">Sinorhizobium medicae</name>
    <dbReference type="NCBI Taxonomy" id="110321"/>
    <lineage>
        <taxon>Bacteria</taxon>
        <taxon>Pseudomonadati</taxon>
        <taxon>Pseudomonadota</taxon>
        <taxon>Alphaproteobacteria</taxon>
        <taxon>Hyphomicrobiales</taxon>
        <taxon>Rhizobiaceae</taxon>
        <taxon>Sinorhizobium/Ensifer group</taxon>
        <taxon>Sinorhizobium</taxon>
    </lineage>
</organism>
<accession>A0A508WYD2</accession>
<dbReference type="SUPFAM" id="SSF55961">
    <property type="entry name" value="Bet v1-like"/>
    <property type="match status" value="1"/>
</dbReference>
<reference evidence="1 3" key="2">
    <citation type="journal article" date="2018" name="FEMS Microbiol. Ecol.">
        <title>Co-invading symbiotic mutualists of Medicago polymorpha retain high ancestral diversity and contain diverse accessory genomes.</title>
        <authorList>
            <person name="Porter S.S."/>
            <person name="Faber-Hammond J.J."/>
            <person name="Friesen M.L."/>
        </authorList>
    </citation>
    <scope>NUCLEOTIDE SEQUENCE [LARGE SCALE GENOMIC DNA]</scope>
    <source>
        <strain evidence="1 3">Str16</strain>
    </source>
</reference>
<gene>
    <name evidence="1" type="ORF">BMJ33_29880</name>
    <name evidence="2" type="ORF">EMEDMD4_380016</name>
</gene>
<dbReference type="OMA" id="QKVWRAI"/>
<proteinExistence type="predicted"/>
<dbReference type="Proteomes" id="UP001190825">
    <property type="component" value="Unassembled WGS sequence"/>
</dbReference>
<keyword evidence="3" id="KW-1185">Reference proteome</keyword>
<reference evidence="1" key="1">
    <citation type="submission" date="2017-04" db="EMBL/GenBank/DDBJ databases">
        <authorList>
            <person name="Porter S."/>
            <person name="Friesen M.L."/>
            <person name="Faber-Hammond J."/>
        </authorList>
    </citation>
    <scope>NUCLEOTIDE SEQUENCE</scope>
    <source>
        <strain evidence="1">Str16</strain>
    </source>
</reference>
<protein>
    <submittedName>
        <fullName evidence="1">Polyketide cyclase</fullName>
    </submittedName>
</protein>
<sequence>MNKVNPREQAGHLVFEYELGAPPDMVWQAISVPELVDRWWPERELAGTEPVSTAPGQEICYRMRDDEPPFLESLVTFQIRPNADGGTILRIVHGLEDERLGPPAANSNQPWLMRAA</sequence>
<dbReference type="Gene3D" id="3.30.530.20">
    <property type="match status" value="1"/>
</dbReference>
<reference evidence="2" key="3">
    <citation type="submission" date="2019-06" db="EMBL/GenBank/DDBJ databases">
        <authorList>
            <person name="Le Quere A."/>
            <person name="Colella S."/>
        </authorList>
    </citation>
    <scope>NUCLEOTIDE SEQUENCE</scope>
    <source>
        <strain evidence="2">EmedicaeMD41</strain>
    </source>
</reference>
<evidence type="ECO:0000313" key="3">
    <source>
        <dbReference type="Proteomes" id="UP001190825"/>
    </source>
</evidence>
<dbReference type="GeneID" id="61610664"/>
<dbReference type="AlphaFoldDB" id="A0A508WYD2"/>
<name>A0A508WYD2_9HYPH</name>
<dbReference type="InterPro" id="IPR023393">
    <property type="entry name" value="START-like_dom_sf"/>
</dbReference>
<dbReference type="Proteomes" id="UP000507954">
    <property type="component" value="Unassembled WGS sequence"/>
</dbReference>
<dbReference type="RefSeq" id="WP_012067286.1">
    <property type="nucleotide sequence ID" value="NZ_ATYC01000022.1"/>
</dbReference>